<organism evidence="2 3">
    <name type="scientific">Stichopus japonicus</name>
    <name type="common">Sea cucumber</name>
    <dbReference type="NCBI Taxonomy" id="307972"/>
    <lineage>
        <taxon>Eukaryota</taxon>
        <taxon>Metazoa</taxon>
        <taxon>Echinodermata</taxon>
        <taxon>Eleutherozoa</taxon>
        <taxon>Echinozoa</taxon>
        <taxon>Holothuroidea</taxon>
        <taxon>Aspidochirotacea</taxon>
        <taxon>Aspidochirotida</taxon>
        <taxon>Stichopodidae</taxon>
        <taxon>Apostichopus</taxon>
    </lineage>
</organism>
<dbReference type="AlphaFoldDB" id="A0A2G8L822"/>
<feature type="region of interest" description="Disordered" evidence="1">
    <location>
        <begin position="1"/>
        <end position="155"/>
    </location>
</feature>
<feature type="compositionally biased region" description="Polar residues" evidence="1">
    <location>
        <begin position="101"/>
        <end position="149"/>
    </location>
</feature>
<comment type="caution">
    <text evidence="2">The sequence shown here is derived from an EMBL/GenBank/DDBJ whole genome shotgun (WGS) entry which is preliminary data.</text>
</comment>
<protein>
    <submittedName>
        <fullName evidence="2">Uncharacterized protein</fullName>
    </submittedName>
</protein>
<evidence type="ECO:0000256" key="1">
    <source>
        <dbReference type="SAM" id="MobiDB-lite"/>
    </source>
</evidence>
<keyword evidence="3" id="KW-1185">Reference proteome</keyword>
<gene>
    <name evidence="2" type="ORF">BSL78_06667</name>
</gene>
<sequence length="274" mass="30669">MEDDVPTEPDTFPEPSLADTPPDNRVPANEQAENTDKNSPSEAISGDRHVTDHVTGVNTEDTPSVEYSPSVTQPEEEQQQNSVHLETNLEDVMGDERTTARSETGSTPSSSRTENQLSSLSNVISQGQPSDDRSNNQSANHGEDTNQSTRQERSQWKQMTGFYQHIRVRLTQVFLTSSSHSGISSQRTPNRVVRVRRSYDGPELVQVRVISELVQLRVISSGLKVMSVAIELLGYSRRILEAQITQSSSERRKHNTCRIYRTAKPLANRHLLEC</sequence>
<dbReference type="Proteomes" id="UP000230750">
    <property type="component" value="Unassembled WGS sequence"/>
</dbReference>
<name>A0A2G8L822_STIJA</name>
<evidence type="ECO:0000313" key="2">
    <source>
        <dbReference type="EMBL" id="PIK56423.1"/>
    </source>
</evidence>
<dbReference type="EMBL" id="MRZV01000176">
    <property type="protein sequence ID" value="PIK56423.1"/>
    <property type="molecule type" value="Genomic_DNA"/>
</dbReference>
<evidence type="ECO:0000313" key="3">
    <source>
        <dbReference type="Proteomes" id="UP000230750"/>
    </source>
</evidence>
<feature type="compositionally biased region" description="Polar residues" evidence="1">
    <location>
        <begin position="56"/>
        <end position="85"/>
    </location>
</feature>
<reference evidence="2 3" key="1">
    <citation type="journal article" date="2017" name="PLoS Biol.">
        <title>The sea cucumber genome provides insights into morphological evolution and visceral regeneration.</title>
        <authorList>
            <person name="Zhang X."/>
            <person name="Sun L."/>
            <person name="Yuan J."/>
            <person name="Sun Y."/>
            <person name="Gao Y."/>
            <person name="Zhang L."/>
            <person name="Li S."/>
            <person name="Dai H."/>
            <person name="Hamel J.F."/>
            <person name="Liu C."/>
            <person name="Yu Y."/>
            <person name="Liu S."/>
            <person name="Lin W."/>
            <person name="Guo K."/>
            <person name="Jin S."/>
            <person name="Xu P."/>
            <person name="Storey K.B."/>
            <person name="Huan P."/>
            <person name="Zhang T."/>
            <person name="Zhou Y."/>
            <person name="Zhang J."/>
            <person name="Lin C."/>
            <person name="Li X."/>
            <person name="Xing L."/>
            <person name="Huo D."/>
            <person name="Sun M."/>
            <person name="Wang L."/>
            <person name="Mercier A."/>
            <person name="Li F."/>
            <person name="Yang H."/>
            <person name="Xiang J."/>
        </authorList>
    </citation>
    <scope>NUCLEOTIDE SEQUENCE [LARGE SCALE GENOMIC DNA]</scope>
    <source>
        <strain evidence="2">Shaxun</strain>
        <tissue evidence="2">Muscle</tissue>
    </source>
</reference>
<proteinExistence type="predicted"/>
<accession>A0A2G8L822</accession>